<proteinExistence type="predicted"/>
<feature type="region of interest" description="Disordered" evidence="1">
    <location>
        <begin position="1"/>
        <end position="49"/>
    </location>
</feature>
<dbReference type="GeneID" id="19976774"/>
<dbReference type="EMBL" id="KB822712">
    <property type="protein sequence ID" value="ETN45603.1"/>
    <property type="molecule type" value="Genomic_DNA"/>
</dbReference>
<protein>
    <submittedName>
        <fullName evidence="2">Uncharacterized protein</fullName>
    </submittedName>
</protein>
<reference evidence="2 3" key="1">
    <citation type="submission" date="2013-03" db="EMBL/GenBank/DDBJ databases">
        <title>The Genome Sequence of Phialophora europaea CBS 101466.</title>
        <authorList>
            <consortium name="The Broad Institute Genomics Platform"/>
            <person name="Cuomo C."/>
            <person name="de Hoog S."/>
            <person name="Gorbushina A."/>
            <person name="Walker B."/>
            <person name="Young S.K."/>
            <person name="Zeng Q."/>
            <person name="Gargeya S."/>
            <person name="Fitzgerald M."/>
            <person name="Haas B."/>
            <person name="Abouelleil A."/>
            <person name="Allen A.W."/>
            <person name="Alvarado L."/>
            <person name="Arachchi H.M."/>
            <person name="Berlin A.M."/>
            <person name="Chapman S.B."/>
            <person name="Gainer-Dewar J."/>
            <person name="Goldberg J."/>
            <person name="Griggs A."/>
            <person name="Gujja S."/>
            <person name="Hansen M."/>
            <person name="Howarth C."/>
            <person name="Imamovic A."/>
            <person name="Ireland A."/>
            <person name="Larimer J."/>
            <person name="McCowan C."/>
            <person name="Murphy C."/>
            <person name="Pearson M."/>
            <person name="Poon T.W."/>
            <person name="Priest M."/>
            <person name="Roberts A."/>
            <person name="Saif S."/>
            <person name="Shea T."/>
            <person name="Sisk P."/>
            <person name="Sykes S."/>
            <person name="Wortman J."/>
            <person name="Nusbaum C."/>
            <person name="Birren B."/>
        </authorList>
    </citation>
    <scope>NUCLEOTIDE SEQUENCE [LARGE SCALE GENOMIC DNA]</scope>
    <source>
        <strain evidence="2 3">CBS 101466</strain>
    </source>
</reference>
<accession>W2SC57</accession>
<dbReference type="Proteomes" id="UP000030752">
    <property type="component" value="Unassembled WGS sequence"/>
</dbReference>
<evidence type="ECO:0000256" key="1">
    <source>
        <dbReference type="SAM" id="MobiDB-lite"/>
    </source>
</evidence>
<gene>
    <name evidence="2" type="ORF">HMPREF1541_09435</name>
</gene>
<dbReference type="AlphaFoldDB" id="W2SC57"/>
<organism evidence="2 3">
    <name type="scientific">Cyphellophora europaea (strain CBS 101466)</name>
    <name type="common">Phialophora europaea</name>
    <dbReference type="NCBI Taxonomy" id="1220924"/>
    <lineage>
        <taxon>Eukaryota</taxon>
        <taxon>Fungi</taxon>
        <taxon>Dikarya</taxon>
        <taxon>Ascomycota</taxon>
        <taxon>Pezizomycotina</taxon>
        <taxon>Eurotiomycetes</taxon>
        <taxon>Chaetothyriomycetidae</taxon>
        <taxon>Chaetothyriales</taxon>
        <taxon>Cyphellophoraceae</taxon>
        <taxon>Cyphellophora</taxon>
    </lineage>
</organism>
<dbReference type="VEuPathDB" id="FungiDB:HMPREF1541_09435"/>
<name>W2SC57_CYPE1</name>
<dbReference type="HOGENOM" id="CLU_1378067_0_0_1"/>
<feature type="compositionally biased region" description="Basic and acidic residues" evidence="1">
    <location>
        <begin position="1"/>
        <end position="10"/>
    </location>
</feature>
<dbReference type="RefSeq" id="XP_008712331.1">
    <property type="nucleotide sequence ID" value="XM_008714109.1"/>
</dbReference>
<sequence>MRLPRPERQIADALDDVQQGKADNDDNDTLSEHHRRPAPTPSVVSTAHHGADVEDTATLHAPPSPSVYSVSIITRDTFDRFGEDDLSTTDLFHRYPCSLMVHDARMALKDLHHARLTLPPDSPDAILAKDTMRRLLEAFEHEHEFGEDEGLEEPVTERCGRGTHKPFTWTADKRLLKEARGWRRGRGGPRGGRRGCVR</sequence>
<evidence type="ECO:0000313" key="3">
    <source>
        <dbReference type="Proteomes" id="UP000030752"/>
    </source>
</evidence>
<keyword evidence="3" id="KW-1185">Reference proteome</keyword>
<dbReference type="InParanoid" id="W2SC57"/>
<evidence type="ECO:0000313" key="2">
    <source>
        <dbReference type="EMBL" id="ETN45603.1"/>
    </source>
</evidence>